<dbReference type="RefSeq" id="WP_177101069.1">
    <property type="nucleotide sequence ID" value="NZ_JACAQA010000010.1"/>
</dbReference>
<dbReference type="SUPFAM" id="SSF51445">
    <property type="entry name" value="(Trans)glycosidases"/>
    <property type="match status" value="1"/>
</dbReference>
<dbReference type="GO" id="GO:0005975">
    <property type="term" value="P:carbohydrate metabolic process"/>
    <property type="evidence" value="ECO:0007669"/>
    <property type="project" value="InterPro"/>
</dbReference>
<evidence type="ECO:0000256" key="4">
    <source>
        <dbReference type="ARBA" id="ARBA00022801"/>
    </source>
</evidence>
<evidence type="ECO:0000256" key="5">
    <source>
        <dbReference type="ARBA" id="ARBA00023295"/>
    </source>
</evidence>
<comment type="similarity">
    <text evidence="2 6">Belongs to the glycosyl hydrolase 3 family.</text>
</comment>
<proteinExistence type="inferred from homology"/>
<dbReference type="Pfam" id="PF01915">
    <property type="entry name" value="Glyco_hydro_3_C"/>
    <property type="match status" value="1"/>
</dbReference>
<keyword evidence="5 6" id="KW-0326">Glycosidase</keyword>
<dbReference type="InterPro" id="IPR050226">
    <property type="entry name" value="NagZ_Beta-hexosaminidase"/>
</dbReference>
<evidence type="ECO:0000259" key="7">
    <source>
        <dbReference type="Pfam" id="PF00933"/>
    </source>
</evidence>
<dbReference type="GO" id="GO:0004563">
    <property type="term" value="F:beta-N-acetylhexosaminidase activity"/>
    <property type="evidence" value="ECO:0007669"/>
    <property type="project" value="UniProtKB-EC"/>
</dbReference>
<dbReference type="InterPro" id="IPR002772">
    <property type="entry name" value="Glyco_hydro_3_C"/>
</dbReference>
<accession>A0A7Y8BRZ7</accession>
<dbReference type="InterPro" id="IPR019800">
    <property type="entry name" value="Glyco_hydro_3_AS"/>
</dbReference>
<comment type="caution">
    <text evidence="9">The sequence shown here is derived from an EMBL/GenBank/DDBJ whole genome shotgun (WGS) entry which is preliminary data.</text>
</comment>
<evidence type="ECO:0000313" key="10">
    <source>
        <dbReference type="Proteomes" id="UP000522864"/>
    </source>
</evidence>
<dbReference type="Gene3D" id="3.40.50.1700">
    <property type="entry name" value="Glycoside hydrolase family 3 C-terminal domain"/>
    <property type="match status" value="1"/>
</dbReference>
<evidence type="ECO:0000313" key="9">
    <source>
        <dbReference type="EMBL" id="NWB86295.1"/>
    </source>
</evidence>
<gene>
    <name evidence="9" type="ORF">HX830_15565</name>
</gene>
<evidence type="ECO:0000256" key="2">
    <source>
        <dbReference type="ARBA" id="ARBA00005336"/>
    </source>
</evidence>
<dbReference type="PANTHER" id="PTHR30480">
    <property type="entry name" value="BETA-HEXOSAMINIDASE-RELATED"/>
    <property type="match status" value="1"/>
</dbReference>
<evidence type="ECO:0000256" key="1">
    <source>
        <dbReference type="ARBA" id="ARBA00001231"/>
    </source>
</evidence>
<dbReference type="InterPro" id="IPR017853">
    <property type="entry name" value="GH"/>
</dbReference>
<dbReference type="EC" id="3.2.1.52" evidence="3"/>
<dbReference type="Gene3D" id="3.20.20.300">
    <property type="entry name" value="Glycoside hydrolase, family 3, N-terminal domain"/>
    <property type="match status" value="1"/>
</dbReference>
<feature type="domain" description="Glycoside hydrolase family 3 N-terminal" evidence="7">
    <location>
        <begin position="11"/>
        <end position="368"/>
    </location>
</feature>
<dbReference type="PANTHER" id="PTHR30480:SF13">
    <property type="entry name" value="BETA-HEXOSAMINIDASE"/>
    <property type="match status" value="1"/>
</dbReference>
<dbReference type="GO" id="GO:0009254">
    <property type="term" value="P:peptidoglycan turnover"/>
    <property type="evidence" value="ECO:0007669"/>
    <property type="project" value="TreeGrafter"/>
</dbReference>
<dbReference type="InterPro" id="IPR036881">
    <property type="entry name" value="Glyco_hydro_3_C_sf"/>
</dbReference>
<evidence type="ECO:0000259" key="8">
    <source>
        <dbReference type="Pfam" id="PF01915"/>
    </source>
</evidence>
<dbReference type="AlphaFoldDB" id="A0A7Y8BRZ7"/>
<keyword evidence="4 6" id="KW-0378">Hydrolase</keyword>
<name>A0A7Y8BRZ7_9PSED</name>
<reference evidence="9 10" key="1">
    <citation type="submission" date="2020-04" db="EMBL/GenBank/DDBJ databases">
        <title>Molecular characterization of pseudomonads from Agaricus bisporus reveal novel blotch 2 pathogens in Western Europe.</title>
        <authorList>
            <person name="Taparia T."/>
            <person name="Krijger M."/>
            <person name="Haynes E."/>
            <person name="Elpinstone J.G."/>
            <person name="Noble R."/>
            <person name="Van Der Wolf J."/>
        </authorList>
    </citation>
    <scope>NUCLEOTIDE SEQUENCE [LARGE SCALE GENOMIC DNA]</scope>
    <source>
        <strain evidence="9 10">G9001</strain>
    </source>
</reference>
<dbReference type="Proteomes" id="UP000522864">
    <property type="component" value="Unassembled WGS sequence"/>
</dbReference>
<dbReference type="SUPFAM" id="SSF52279">
    <property type="entry name" value="Beta-D-glucan exohydrolase, C-terminal domain"/>
    <property type="match status" value="1"/>
</dbReference>
<dbReference type="PROSITE" id="PS00775">
    <property type="entry name" value="GLYCOSYL_HYDROL_F3"/>
    <property type="match status" value="1"/>
</dbReference>
<comment type="catalytic activity">
    <reaction evidence="1">
        <text>Hydrolysis of terminal non-reducing N-acetyl-D-hexosamine residues in N-acetyl-beta-D-hexosaminides.</text>
        <dbReference type="EC" id="3.2.1.52"/>
    </reaction>
</comment>
<evidence type="ECO:0000256" key="6">
    <source>
        <dbReference type="RuleBase" id="RU361161"/>
    </source>
</evidence>
<evidence type="ECO:0000256" key="3">
    <source>
        <dbReference type="ARBA" id="ARBA00012663"/>
    </source>
</evidence>
<dbReference type="EMBL" id="JACAQA010000010">
    <property type="protein sequence ID" value="NWB86295.1"/>
    <property type="molecule type" value="Genomic_DNA"/>
</dbReference>
<sequence>MGIRQTLESMTIEEKIGQKIMLDFRYWDPAGKATLDMTQPDDTIKTLIMDHHIGGVILFANNLKDRDQIARLTSWYASLETSTGLRLFIATDNEGGNVFRLPRGEYASFSGNMALSAAIEGGADRQLAYEQGKQMAQDMKSLHINTNFAPVVDVNAHPANPVINVRAFSDDAATVADLAQRMVAGMRQEGLITTYKHFPGHGSTSVDSHTSLPRVDRPREQAFAIDLAPYKQAIDSQAAPDMVMTAHIQYPALDSSLIRTRKGEEIIVPATLSRQIQHNLLRGELEFRGVTITDALDMGAIVEHFSREEALAGVFKAGVDIALMPVSISAPDQAYRLAPLIRAIAGKVRSGELCEAEIDASVERILRLKQRYALICHRPRKRVQPHTAAQPAEKTIADGSITLLVNQQATLPLKDKTRRYFILTPWSEQAKGIAAVMTEKGYSHVVAAKESALVEAEIRQNIDQCDVFLLGTLSTRYTQVESNGVANKKPVTDKDDVYLSYLRYAASQGKTRVHLSLRAPYDVVNYAEFVDAAVASYSFYGYENGVWRGRSMTSLAEVLIGNRRPAGKLPVNTWKRYDSQTYTGVVAQPKGFGLSW</sequence>
<dbReference type="InterPro" id="IPR036962">
    <property type="entry name" value="Glyco_hydro_3_N_sf"/>
</dbReference>
<dbReference type="Pfam" id="PF00933">
    <property type="entry name" value="Glyco_hydro_3"/>
    <property type="match status" value="1"/>
</dbReference>
<organism evidence="9 10">
    <name type="scientific">Pseudomonas gingeri</name>
    <dbReference type="NCBI Taxonomy" id="117681"/>
    <lineage>
        <taxon>Bacteria</taxon>
        <taxon>Pseudomonadati</taxon>
        <taxon>Pseudomonadota</taxon>
        <taxon>Gammaproteobacteria</taxon>
        <taxon>Pseudomonadales</taxon>
        <taxon>Pseudomonadaceae</taxon>
        <taxon>Pseudomonas</taxon>
    </lineage>
</organism>
<feature type="domain" description="Glycoside hydrolase family 3 C-terminal" evidence="8">
    <location>
        <begin position="401"/>
        <end position="581"/>
    </location>
</feature>
<protein>
    <recommendedName>
        <fullName evidence="3">beta-N-acetylhexosaminidase</fullName>
        <ecNumber evidence="3">3.2.1.52</ecNumber>
    </recommendedName>
</protein>
<dbReference type="InterPro" id="IPR001764">
    <property type="entry name" value="Glyco_hydro_3_N"/>
</dbReference>